<gene>
    <name evidence="2" type="ORF">SP90_06405</name>
</gene>
<dbReference type="Proteomes" id="UP000091979">
    <property type="component" value="Unassembled WGS sequence"/>
</dbReference>
<sequence>MNIYNILVAFDSSKPSFEAVEYTARMIRSIPDVLVTLLFIERLPDKDLFETEALWRTECLDLTTEYKRTLNKAHELFARNEIHENSVNQEYIVSCSSPFEGAKVCATGESIAKDIITIQKEGNHGTIVIGRRGISKEEEFLFGSVSVDLLRQCTGCALWIVNSAEQ</sequence>
<feature type="domain" description="UspA" evidence="1">
    <location>
        <begin position="5"/>
        <end position="154"/>
    </location>
</feature>
<reference evidence="2 3" key="1">
    <citation type="submission" date="2015-01" db="EMBL/GenBank/DDBJ databases">
        <title>Desulfovibrio sp. JC271 draft genome sequence.</title>
        <authorList>
            <person name="Shivani Y."/>
            <person name="Subhash Y."/>
            <person name="Sasikala C."/>
            <person name="Ramana C.V."/>
        </authorList>
    </citation>
    <scope>NUCLEOTIDE SEQUENCE [LARGE SCALE GENOMIC DNA]</scope>
    <source>
        <strain evidence="2 3">JC271</strain>
    </source>
</reference>
<dbReference type="STRING" id="1560234.SP90_06405"/>
<proteinExistence type="predicted"/>
<dbReference type="EMBL" id="JXMS01000009">
    <property type="protein sequence ID" value="OBQ52614.1"/>
    <property type="molecule type" value="Genomic_DNA"/>
</dbReference>
<dbReference type="InterPro" id="IPR006016">
    <property type="entry name" value="UspA"/>
</dbReference>
<dbReference type="PATRIC" id="fig|1560234.3.peg.3257"/>
<dbReference type="Pfam" id="PF00582">
    <property type="entry name" value="Usp"/>
    <property type="match status" value="1"/>
</dbReference>
<comment type="caution">
    <text evidence="2">The sequence shown here is derived from an EMBL/GenBank/DDBJ whole genome shotgun (WGS) entry which is preliminary data.</text>
</comment>
<evidence type="ECO:0000259" key="1">
    <source>
        <dbReference type="Pfam" id="PF00582"/>
    </source>
</evidence>
<dbReference type="RefSeq" id="WP_066853755.1">
    <property type="nucleotide sequence ID" value="NZ_JXMS01000009.1"/>
</dbReference>
<organism evidence="2 3">
    <name type="scientific">Halodesulfovibrio spirochaetisodalis</name>
    <dbReference type="NCBI Taxonomy" id="1560234"/>
    <lineage>
        <taxon>Bacteria</taxon>
        <taxon>Pseudomonadati</taxon>
        <taxon>Thermodesulfobacteriota</taxon>
        <taxon>Desulfovibrionia</taxon>
        <taxon>Desulfovibrionales</taxon>
        <taxon>Desulfovibrionaceae</taxon>
        <taxon>Halodesulfovibrio</taxon>
    </lineage>
</organism>
<dbReference type="SUPFAM" id="SSF52402">
    <property type="entry name" value="Adenine nucleotide alpha hydrolases-like"/>
    <property type="match status" value="1"/>
</dbReference>
<dbReference type="AlphaFoldDB" id="A0A1B7XEK4"/>
<evidence type="ECO:0000313" key="3">
    <source>
        <dbReference type="Proteomes" id="UP000091979"/>
    </source>
</evidence>
<protein>
    <recommendedName>
        <fullName evidence="1">UspA domain-containing protein</fullName>
    </recommendedName>
</protein>
<evidence type="ECO:0000313" key="2">
    <source>
        <dbReference type="EMBL" id="OBQ52614.1"/>
    </source>
</evidence>
<name>A0A1B7XEK4_9BACT</name>
<accession>A0A1B7XEK4</accession>
<dbReference type="CDD" id="cd00293">
    <property type="entry name" value="USP-like"/>
    <property type="match status" value="1"/>
</dbReference>
<dbReference type="InterPro" id="IPR014729">
    <property type="entry name" value="Rossmann-like_a/b/a_fold"/>
</dbReference>
<dbReference type="Gene3D" id="3.40.50.620">
    <property type="entry name" value="HUPs"/>
    <property type="match status" value="1"/>
</dbReference>
<dbReference type="OrthoDB" id="5420527at2"/>
<keyword evidence="3" id="KW-1185">Reference proteome</keyword>